<dbReference type="Pfam" id="PF01943">
    <property type="entry name" value="Polysacc_synt"/>
    <property type="match status" value="2"/>
</dbReference>
<reference evidence="8" key="1">
    <citation type="submission" date="2016-04" db="EMBL/GenBank/DDBJ databases">
        <authorList>
            <person name="Chen L."/>
            <person name="Zhuang W."/>
            <person name="Wang G."/>
        </authorList>
    </citation>
    <scope>NUCLEOTIDE SEQUENCE [LARGE SCALE GENOMIC DNA]</scope>
    <source>
        <strain evidence="8">17621</strain>
    </source>
</reference>
<feature type="transmembrane region" description="Helical" evidence="6">
    <location>
        <begin position="12"/>
        <end position="34"/>
    </location>
</feature>
<evidence type="ECO:0000256" key="1">
    <source>
        <dbReference type="ARBA" id="ARBA00004651"/>
    </source>
</evidence>
<dbReference type="InterPro" id="IPR050833">
    <property type="entry name" value="Poly_Biosynth_Transport"/>
</dbReference>
<evidence type="ECO:0000256" key="2">
    <source>
        <dbReference type="ARBA" id="ARBA00022475"/>
    </source>
</evidence>
<keyword evidence="4 6" id="KW-1133">Transmembrane helix</keyword>
<feature type="transmembrane region" description="Helical" evidence="6">
    <location>
        <begin position="432"/>
        <end position="452"/>
    </location>
</feature>
<feature type="transmembrane region" description="Helical" evidence="6">
    <location>
        <begin position="46"/>
        <end position="67"/>
    </location>
</feature>
<feature type="transmembrane region" description="Helical" evidence="6">
    <location>
        <begin position="403"/>
        <end position="425"/>
    </location>
</feature>
<feature type="transmembrane region" description="Helical" evidence="6">
    <location>
        <begin position="313"/>
        <end position="332"/>
    </location>
</feature>
<proteinExistence type="predicted"/>
<dbReference type="RefSeq" id="WP_081201111.1">
    <property type="nucleotide sequence ID" value="NZ_FOCZ01000002.1"/>
</dbReference>
<accession>A0A1V9ELW1</accession>
<gene>
    <name evidence="7" type="ORF">A4H97_06230</name>
</gene>
<dbReference type="PANTHER" id="PTHR30250:SF11">
    <property type="entry name" value="O-ANTIGEN TRANSPORTER-RELATED"/>
    <property type="match status" value="1"/>
</dbReference>
<evidence type="ECO:0000256" key="3">
    <source>
        <dbReference type="ARBA" id="ARBA00022692"/>
    </source>
</evidence>
<sequence>MSGIKKLAGQTLWYGVSSIFARFLNYLLTPYLTYKLSGSGFGEMSLVYAAIPFLNTLFLFGVETAYFRYIQKDDYKNDIYSTLSISLITSTFTLCAMLMIFNVSFAHLISIQDHPEYVTISALIIAFDALSALPFAKLRHEGRPVKFAFVRVSGIIINIAIIYFFLSVCPRILEKNENSPLLLLYHKDFGVGYILLANAVQSFYQLIILRKELFDFDWKFNFPMWKEVMVYALPLAIAGFAGMINETFDRIMLGWWAPVQSIQAARFEVGTYSACYKLSILITLFIQAFRMGAEPFFFKQSLSEDAPKTYARVMKFFVITITLMFLVVALYLDIWKNFIQNEAMWKGLTVVPILLFANMFLGIYYNLSIWYKLSQKTSAGAWITLIGAIITLVINAAFIPRFSYLACAWATFFCYGSMMVVSYVWGQKRYPIPYATKKLCSYMVIVYVLYLIHHTVTGLWPREWLSLSLATILTLGYLVFILRIERKEFSKLPYVGKLIYRFI</sequence>
<evidence type="ECO:0000256" key="6">
    <source>
        <dbReference type="SAM" id="Phobius"/>
    </source>
</evidence>
<feature type="transmembrane region" description="Helical" evidence="6">
    <location>
        <begin position="189"/>
        <end position="207"/>
    </location>
</feature>
<dbReference type="EMBL" id="LVXG01000023">
    <property type="protein sequence ID" value="OQP47106.1"/>
    <property type="molecule type" value="Genomic_DNA"/>
</dbReference>
<dbReference type="OrthoDB" id="9814608at2"/>
<feature type="transmembrane region" description="Helical" evidence="6">
    <location>
        <begin position="228"/>
        <end position="245"/>
    </location>
</feature>
<dbReference type="AlphaFoldDB" id="A0A1V9ELW1"/>
<keyword evidence="8" id="KW-1185">Reference proteome</keyword>
<feature type="transmembrane region" description="Helical" evidence="6">
    <location>
        <begin position="79"/>
        <end position="105"/>
    </location>
</feature>
<dbReference type="Proteomes" id="UP000192610">
    <property type="component" value="Unassembled WGS sequence"/>
</dbReference>
<feature type="transmembrane region" description="Helical" evidence="6">
    <location>
        <begin position="379"/>
        <end position="397"/>
    </location>
</feature>
<evidence type="ECO:0000256" key="5">
    <source>
        <dbReference type="ARBA" id="ARBA00023136"/>
    </source>
</evidence>
<keyword evidence="2" id="KW-1003">Cell membrane</keyword>
<keyword evidence="5 6" id="KW-0472">Membrane</keyword>
<comment type="subcellular location">
    <subcellularLocation>
        <location evidence="1">Cell membrane</location>
        <topology evidence="1">Multi-pass membrane protein</topology>
    </subcellularLocation>
</comment>
<dbReference type="STRING" id="354355.SAMN05660816_01273"/>
<name>A0A1V9ELW1_9BACT</name>
<protein>
    <submittedName>
        <fullName evidence="7">Polysaccharide biosynthesis protein</fullName>
    </submittedName>
</protein>
<feature type="transmembrane region" description="Helical" evidence="6">
    <location>
        <begin position="464"/>
        <end position="482"/>
    </location>
</feature>
<organism evidence="7 8">
    <name type="scientific">Niastella yeongjuensis</name>
    <dbReference type="NCBI Taxonomy" id="354355"/>
    <lineage>
        <taxon>Bacteria</taxon>
        <taxon>Pseudomonadati</taxon>
        <taxon>Bacteroidota</taxon>
        <taxon>Chitinophagia</taxon>
        <taxon>Chitinophagales</taxon>
        <taxon>Chitinophagaceae</taxon>
        <taxon>Niastella</taxon>
    </lineage>
</organism>
<dbReference type="InterPro" id="IPR002797">
    <property type="entry name" value="Polysacc_synth"/>
</dbReference>
<feature type="transmembrane region" description="Helical" evidence="6">
    <location>
        <begin position="344"/>
        <end position="367"/>
    </location>
</feature>
<evidence type="ECO:0000313" key="8">
    <source>
        <dbReference type="Proteomes" id="UP000192610"/>
    </source>
</evidence>
<evidence type="ECO:0000256" key="4">
    <source>
        <dbReference type="ARBA" id="ARBA00022989"/>
    </source>
</evidence>
<feature type="transmembrane region" description="Helical" evidence="6">
    <location>
        <begin position="117"/>
        <end position="136"/>
    </location>
</feature>
<keyword evidence="3 6" id="KW-0812">Transmembrane</keyword>
<dbReference type="PANTHER" id="PTHR30250">
    <property type="entry name" value="PST FAMILY PREDICTED COLANIC ACID TRANSPORTER"/>
    <property type="match status" value="1"/>
</dbReference>
<comment type="caution">
    <text evidence="7">The sequence shown here is derived from an EMBL/GenBank/DDBJ whole genome shotgun (WGS) entry which is preliminary data.</text>
</comment>
<feature type="transmembrane region" description="Helical" evidence="6">
    <location>
        <begin position="148"/>
        <end position="169"/>
    </location>
</feature>
<evidence type="ECO:0000313" key="7">
    <source>
        <dbReference type="EMBL" id="OQP47106.1"/>
    </source>
</evidence>
<dbReference type="GO" id="GO:0005886">
    <property type="term" value="C:plasma membrane"/>
    <property type="evidence" value="ECO:0007669"/>
    <property type="project" value="UniProtKB-SubCell"/>
</dbReference>